<accession>A0A345P4X2</accession>
<dbReference type="Gene3D" id="1.20.950.20">
    <property type="entry name" value="Transmembrane di-heme cytochromes, Chain C"/>
    <property type="match status" value="1"/>
</dbReference>
<proteinExistence type="predicted"/>
<evidence type="ECO:0000256" key="4">
    <source>
        <dbReference type="ARBA" id="ARBA00022989"/>
    </source>
</evidence>
<evidence type="ECO:0000256" key="3">
    <source>
        <dbReference type="ARBA" id="ARBA00022692"/>
    </source>
</evidence>
<name>A0A345P4X2_9GAMM</name>
<dbReference type="PANTHER" id="PTHR30485:SF2">
    <property type="entry name" value="BLL0597 PROTEIN"/>
    <property type="match status" value="1"/>
</dbReference>
<comment type="subcellular location">
    <subcellularLocation>
        <location evidence="1">Cell membrane</location>
        <topology evidence="1">Multi-pass membrane protein</topology>
    </subcellularLocation>
</comment>
<dbReference type="Pfam" id="PF01292">
    <property type="entry name" value="Ni_hydr_CYTB"/>
    <property type="match status" value="1"/>
</dbReference>
<keyword evidence="9" id="KW-1185">Reference proteome</keyword>
<feature type="transmembrane region" description="Helical" evidence="6">
    <location>
        <begin position="102"/>
        <end position="123"/>
    </location>
</feature>
<dbReference type="InterPro" id="IPR051542">
    <property type="entry name" value="Hydrogenase_cytochrome"/>
</dbReference>
<evidence type="ECO:0000313" key="8">
    <source>
        <dbReference type="EMBL" id="AXI02331.1"/>
    </source>
</evidence>
<gene>
    <name evidence="8" type="ORF">HYN46_05475</name>
</gene>
<dbReference type="OrthoDB" id="196472at2"/>
<dbReference type="AlphaFoldDB" id="A0A345P4X2"/>
<evidence type="ECO:0000259" key="7">
    <source>
        <dbReference type="Pfam" id="PF01292"/>
    </source>
</evidence>
<dbReference type="InterPro" id="IPR011577">
    <property type="entry name" value="Cyt_b561_bac/Ni-Hgenase"/>
</dbReference>
<feature type="transmembrane region" description="Helical" evidence="6">
    <location>
        <begin position="155"/>
        <end position="174"/>
    </location>
</feature>
<keyword evidence="5 6" id="KW-0472">Membrane</keyword>
<evidence type="ECO:0000256" key="2">
    <source>
        <dbReference type="ARBA" id="ARBA00022475"/>
    </source>
</evidence>
<dbReference type="GO" id="GO:0022904">
    <property type="term" value="P:respiratory electron transport chain"/>
    <property type="evidence" value="ECO:0007669"/>
    <property type="project" value="InterPro"/>
</dbReference>
<dbReference type="EMBL" id="CP031222">
    <property type="protein sequence ID" value="AXI02331.1"/>
    <property type="molecule type" value="Genomic_DNA"/>
</dbReference>
<feature type="transmembrane region" description="Helical" evidence="6">
    <location>
        <begin position="21"/>
        <end position="40"/>
    </location>
</feature>
<feature type="transmembrane region" description="Helical" evidence="6">
    <location>
        <begin position="198"/>
        <end position="219"/>
    </location>
</feature>
<sequence length="238" mass="26810">MKKKSLKKGGFKVKSNQIWDLPTRLFHWLLVIAIIGGFISEKFNAMDLHRQFGITIGGLLVFRLMWGIIGARHSRFTAFFPTPKRLKLYIEGKWTAEGHNPFGALAVLLLLGILMIQVATGLFSNDDSTFFGPLAELINKEISDRLTHVHRFLEYLILGWIIVHLIAISIHVWIKKHPIIRPMITGGKSHSESMDKKYLGGAFALILSISIAIFVTYIMTGSWISKPQPLAVTSTPNF</sequence>
<dbReference type="PANTHER" id="PTHR30485">
    <property type="entry name" value="NI/FE-HYDROGENASE 1 B-TYPE CYTOCHROME SUBUNIT"/>
    <property type="match status" value="1"/>
</dbReference>
<reference evidence="8 9" key="1">
    <citation type="submission" date="2018-07" db="EMBL/GenBank/DDBJ databases">
        <title>Genome sequencing of Moraxellaceae gen. HYN0046.</title>
        <authorList>
            <person name="Kim M."/>
            <person name="Yi H."/>
        </authorList>
    </citation>
    <scope>NUCLEOTIDE SEQUENCE [LARGE SCALE GENOMIC DNA]</scope>
    <source>
        <strain evidence="8 9">HYN0046</strain>
    </source>
</reference>
<feature type="transmembrane region" description="Helical" evidence="6">
    <location>
        <begin position="52"/>
        <end position="71"/>
    </location>
</feature>
<dbReference type="Proteomes" id="UP000253940">
    <property type="component" value="Chromosome"/>
</dbReference>
<keyword evidence="2" id="KW-1003">Cell membrane</keyword>
<dbReference type="KEGG" id="mbah:HYN46_05475"/>
<dbReference type="InterPro" id="IPR016174">
    <property type="entry name" value="Di-haem_cyt_TM"/>
</dbReference>
<feature type="domain" description="Cytochrome b561 bacterial/Ni-hydrogenase" evidence="7">
    <location>
        <begin position="19"/>
        <end position="186"/>
    </location>
</feature>
<keyword evidence="4 6" id="KW-1133">Transmembrane helix</keyword>
<organism evidence="8 9">
    <name type="scientific">Aquirhabdus parva</name>
    <dbReference type="NCBI Taxonomy" id="2283318"/>
    <lineage>
        <taxon>Bacteria</taxon>
        <taxon>Pseudomonadati</taxon>
        <taxon>Pseudomonadota</taxon>
        <taxon>Gammaproteobacteria</taxon>
        <taxon>Moraxellales</taxon>
        <taxon>Moraxellaceae</taxon>
        <taxon>Aquirhabdus</taxon>
    </lineage>
</organism>
<evidence type="ECO:0000313" key="9">
    <source>
        <dbReference type="Proteomes" id="UP000253940"/>
    </source>
</evidence>
<keyword evidence="3 6" id="KW-0812">Transmembrane</keyword>
<protein>
    <submittedName>
        <fullName evidence="8">Cytochrome B</fullName>
    </submittedName>
</protein>
<dbReference type="SUPFAM" id="SSF81342">
    <property type="entry name" value="Transmembrane di-heme cytochromes"/>
    <property type="match status" value="1"/>
</dbReference>
<evidence type="ECO:0000256" key="6">
    <source>
        <dbReference type="SAM" id="Phobius"/>
    </source>
</evidence>
<dbReference type="GO" id="GO:0020037">
    <property type="term" value="F:heme binding"/>
    <property type="evidence" value="ECO:0007669"/>
    <property type="project" value="TreeGrafter"/>
</dbReference>
<evidence type="ECO:0000256" key="5">
    <source>
        <dbReference type="ARBA" id="ARBA00023136"/>
    </source>
</evidence>
<dbReference type="GO" id="GO:0005886">
    <property type="term" value="C:plasma membrane"/>
    <property type="evidence" value="ECO:0007669"/>
    <property type="project" value="UniProtKB-SubCell"/>
</dbReference>
<dbReference type="GO" id="GO:0009055">
    <property type="term" value="F:electron transfer activity"/>
    <property type="evidence" value="ECO:0007669"/>
    <property type="project" value="InterPro"/>
</dbReference>
<evidence type="ECO:0000256" key="1">
    <source>
        <dbReference type="ARBA" id="ARBA00004651"/>
    </source>
</evidence>